<dbReference type="EMBL" id="BLKS01000001">
    <property type="protein sequence ID" value="GFG53195.1"/>
    <property type="molecule type" value="Genomic_DNA"/>
</dbReference>
<feature type="compositionally biased region" description="Pro residues" evidence="14">
    <location>
        <begin position="36"/>
        <end position="49"/>
    </location>
</feature>
<reference evidence="17 20" key="2">
    <citation type="journal article" date="2019" name="Emerg. Microbes Infect.">
        <title>Comprehensive subspecies identification of 175 nontuberculous mycobacteria species based on 7547 genomic profiles.</title>
        <authorList>
            <person name="Matsumoto Y."/>
            <person name="Kinjo T."/>
            <person name="Motooka D."/>
            <person name="Nabeya D."/>
            <person name="Jung N."/>
            <person name="Uechi K."/>
            <person name="Horii T."/>
            <person name="Iida T."/>
            <person name="Fujita J."/>
            <person name="Nakamura S."/>
        </authorList>
    </citation>
    <scope>NUCLEOTIDE SEQUENCE [LARGE SCALE GENOMIC DNA]</scope>
    <source>
        <strain evidence="17 20">JCM 6377</strain>
    </source>
</reference>
<evidence type="ECO:0000256" key="13">
    <source>
        <dbReference type="PROSITE-ProRule" id="PRU01373"/>
    </source>
</evidence>
<evidence type="ECO:0000256" key="8">
    <source>
        <dbReference type="ARBA" id="ARBA00023139"/>
    </source>
</evidence>
<comment type="caution">
    <text evidence="18">The sequence shown here is derived from an EMBL/GenBank/DDBJ whole genome shotgun (WGS) entry which is preliminary data.</text>
</comment>
<dbReference type="RefSeq" id="WP_097940254.1">
    <property type="nucleotide sequence ID" value="NZ_BLKS01000001.1"/>
</dbReference>
<dbReference type="InterPro" id="IPR038063">
    <property type="entry name" value="Transpep_catalytic_dom"/>
</dbReference>
<evidence type="ECO:0000256" key="11">
    <source>
        <dbReference type="ARBA" id="ARBA00023316"/>
    </source>
</evidence>
<sequence length="375" mass="39447">MPQRKMRRLVTATIAVTIIGGLAFNGPLASADPEGDPGPAPIGPLPGPVPAAEAPAPEAPVDPAAAVAPPPGPAVPPPPVDPLAVPPPADPAAPPVNPLAPPPPADPFAPPATDPLGAAQPTTIPEGTPAGQNPTPYTGEPVFLPPSFNPVNGAVVGVAKPIVINFQRPIANRPLAEQAIHISSEPPVAGKFYWMSDTQVRWRPLEFWPKDTVVNIDAGGTKSSFRVGEELIATIDDKTHQMTITRNGEVEKTFPVSMGKPDGKHETKNGTYYVLEKFADIVMDSATYGVPNDSPEGYKLKVQNAVRIDNSGIFVHSAPWSVGDQGKRNVSHGCINLSPANAKWFYDNFGSGDPVVVKNSKGTYTQNDGAQDWQI</sequence>
<dbReference type="FunFam" id="2.40.440.10:FF:000005">
    <property type="entry name" value="L,D-transpeptidase 2"/>
    <property type="match status" value="1"/>
</dbReference>
<proteinExistence type="predicted"/>
<dbReference type="PROSITE" id="PS52029">
    <property type="entry name" value="LD_TPASE"/>
    <property type="match status" value="1"/>
</dbReference>
<dbReference type="Pfam" id="PF03734">
    <property type="entry name" value="YkuD"/>
    <property type="match status" value="1"/>
</dbReference>
<keyword evidence="2" id="KW-1003">Cell membrane</keyword>
<dbReference type="SUPFAM" id="SSF141523">
    <property type="entry name" value="L,D-transpeptidase catalytic domain-like"/>
    <property type="match status" value="1"/>
</dbReference>
<keyword evidence="3" id="KW-0808">Transferase</keyword>
<feature type="compositionally biased region" description="Pro residues" evidence="14">
    <location>
        <begin position="68"/>
        <end position="113"/>
    </location>
</feature>
<dbReference type="OrthoDB" id="5242354at2"/>
<dbReference type="Gene3D" id="2.60.40.3710">
    <property type="match status" value="1"/>
</dbReference>
<evidence type="ECO:0000313" key="17">
    <source>
        <dbReference type="EMBL" id="GFG53195.1"/>
    </source>
</evidence>
<evidence type="ECO:0000256" key="6">
    <source>
        <dbReference type="ARBA" id="ARBA00022984"/>
    </source>
</evidence>
<dbReference type="InterPro" id="IPR041280">
    <property type="entry name" value="Big_10"/>
</dbReference>
<dbReference type="GO" id="GO:0071555">
    <property type="term" value="P:cell wall organization"/>
    <property type="evidence" value="ECO:0007669"/>
    <property type="project" value="UniProtKB-UniRule"/>
</dbReference>
<gene>
    <name evidence="18" type="ORF">CQY20_11725</name>
    <name evidence="17" type="ORF">MAGR_46360</name>
</gene>
<dbReference type="GO" id="GO:0018104">
    <property type="term" value="P:peptidoglycan-protein cross-linking"/>
    <property type="evidence" value="ECO:0007669"/>
    <property type="project" value="TreeGrafter"/>
</dbReference>
<dbReference type="EMBL" id="PDCP01000017">
    <property type="protein sequence ID" value="PEG38906.1"/>
    <property type="molecule type" value="Genomic_DNA"/>
</dbReference>
<evidence type="ECO:0000256" key="1">
    <source>
        <dbReference type="ARBA" id="ARBA00004752"/>
    </source>
</evidence>
<dbReference type="CDD" id="cd16913">
    <property type="entry name" value="YkuD_like"/>
    <property type="match status" value="1"/>
</dbReference>
<dbReference type="GO" id="GO:0005576">
    <property type="term" value="C:extracellular region"/>
    <property type="evidence" value="ECO:0007669"/>
    <property type="project" value="TreeGrafter"/>
</dbReference>
<reference evidence="18 19" key="1">
    <citation type="submission" date="2017-10" db="EMBL/GenBank/DDBJ databases">
        <title>The new phylogeny of genus Mycobacterium.</title>
        <authorList>
            <person name="Tortoli E."/>
            <person name="Trovato A."/>
            <person name="Cirillo D.M."/>
        </authorList>
    </citation>
    <scope>NUCLEOTIDE SEQUENCE [LARGE SCALE GENOMIC DNA]</scope>
    <source>
        <strain evidence="18 19">CCUG37673</strain>
    </source>
</reference>
<keyword evidence="11 13" id="KW-0961">Cell wall biogenesis/degradation</keyword>
<evidence type="ECO:0000256" key="4">
    <source>
        <dbReference type="ARBA" id="ARBA00022729"/>
    </source>
</evidence>
<feature type="active site" description="Proton donor/acceptor" evidence="13">
    <location>
        <position position="316"/>
    </location>
</feature>
<keyword evidence="10" id="KW-0012">Acyltransferase</keyword>
<comment type="pathway">
    <text evidence="1 13">Cell wall biogenesis; peptidoglycan biosynthesis.</text>
</comment>
<name>A0A2A7N4V2_MYCAG</name>
<dbReference type="PANTHER" id="PTHR30582">
    <property type="entry name" value="L,D-TRANSPEPTIDASE"/>
    <property type="match status" value="1"/>
</dbReference>
<evidence type="ECO:0000313" key="18">
    <source>
        <dbReference type="EMBL" id="PEG38906.1"/>
    </source>
</evidence>
<reference evidence="17" key="3">
    <citation type="submission" date="2020-02" db="EMBL/GenBank/DDBJ databases">
        <authorList>
            <person name="Matsumoto Y."/>
            <person name="Motooka D."/>
            <person name="Nakamura S."/>
        </authorList>
    </citation>
    <scope>NUCLEOTIDE SEQUENCE</scope>
    <source>
        <strain evidence="17">JCM 6377</strain>
    </source>
</reference>
<feature type="compositionally biased region" description="Low complexity" evidence="14">
    <location>
        <begin position="50"/>
        <end position="67"/>
    </location>
</feature>
<evidence type="ECO:0000256" key="12">
    <source>
        <dbReference type="ARBA" id="ARBA00060592"/>
    </source>
</evidence>
<dbReference type="Pfam" id="PF17964">
    <property type="entry name" value="Big_10"/>
    <property type="match status" value="1"/>
</dbReference>
<dbReference type="GO" id="GO:0016746">
    <property type="term" value="F:acyltransferase activity"/>
    <property type="evidence" value="ECO:0007669"/>
    <property type="project" value="UniProtKB-KW"/>
</dbReference>
<keyword evidence="7" id="KW-0472">Membrane</keyword>
<evidence type="ECO:0000256" key="10">
    <source>
        <dbReference type="ARBA" id="ARBA00023315"/>
    </source>
</evidence>
<feature type="signal peptide" evidence="15">
    <location>
        <begin position="1"/>
        <end position="31"/>
    </location>
</feature>
<evidence type="ECO:0000256" key="15">
    <source>
        <dbReference type="SAM" id="SignalP"/>
    </source>
</evidence>
<keyword evidence="9" id="KW-0449">Lipoprotein</keyword>
<evidence type="ECO:0000256" key="2">
    <source>
        <dbReference type="ARBA" id="ARBA00022475"/>
    </source>
</evidence>
<feature type="active site" description="Nucleophile" evidence="13">
    <location>
        <position position="334"/>
    </location>
</feature>
<dbReference type="GO" id="GO:0071972">
    <property type="term" value="F:peptidoglycan L,D-transpeptidase activity"/>
    <property type="evidence" value="ECO:0007669"/>
    <property type="project" value="TreeGrafter"/>
</dbReference>
<evidence type="ECO:0000256" key="5">
    <source>
        <dbReference type="ARBA" id="ARBA00022960"/>
    </source>
</evidence>
<feature type="compositionally biased region" description="Polar residues" evidence="14">
    <location>
        <begin position="120"/>
        <end position="136"/>
    </location>
</feature>
<dbReference type="Proteomes" id="UP000465302">
    <property type="component" value="Unassembled WGS sequence"/>
</dbReference>
<dbReference type="AlphaFoldDB" id="A0A2A7N4V2"/>
<dbReference type="Proteomes" id="UP000220914">
    <property type="component" value="Unassembled WGS sequence"/>
</dbReference>
<dbReference type="InterPro" id="IPR005490">
    <property type="entry name" value="LD_TPept_cat_dom"/>
</dbReference>
<dbReference type="PANTHER" id="PTHR30582:SF2">
    <property type="entry name" value="L,D-TRANSPEPTIDASE YCIB-RELATED"/>
    <property type="match status" value="1"/>
</dbReference>
<evidence type="ECO:0000256" key="3">
    <source>
        <dbReference type="ARBA" id="ARBA00022679"/>
    </source>
</evidence>
<keyword evidence="4 15" id="KW-0732">Signal</keyword>
<feature type="domain" description="L,D-TPase catalytic" evidence="16">
    <location>
        <begin position="231"/>
        <end position="358"/>
    </location>
</feature>
<dbReference type="CDD" id="cd13431">
    <property type="entry name" value="LDT_IgD_like_1"/>
    <property type="match status" value="1"/>
</dbReference>
<protein>
    <recommendedName>
        <fullName evidence="16">L,D-TPase catalytic domain-containing protein</fullName>
    </recommendedName>
</protein>
<feature type="chain" id="PRO_5036036238" description="L,D-TPase catalytic domain-containing protein" evidence="15">
    <location>
        <begin position="32"/>
        <end position="375"/>
    </location>
</feature>
<keyword evidence="8" id="KW-0564">Palmitate</keyword>
<dbReference type="GO" id="GO:0008360">
    <property type="term" value="P:regulation of cell shape"/>
    <property type="evidence" value="ECO:0007669"/>
    <property type="project" value="UniProtKB-UniRule"/>
</dbReference>
<keyword evidence="6 13" id="KW-0573">Peptidoglycan synthesis</keyword>
<evidence type="ECO:0000256" key="14">
    <source>
        <dbReference type="SAM" id="MobiDB-lite"/>
    </source>
</evidence>
<comment type="pathway">
    <text evidence="12">Glycan biosynthesis.</text>
</comment>
<feature type="region of interest" description="Disordered" evidence="14">
    <location>
        <begin position="27"/>
        <end position="142"/>
    </location>
</feature>
<keyword evidence="5 13" id="KW-0133">Cell shape</keyword>
<organism evidence="18 19">
    <name type="scientific">Mycolicibacterium agri</name>
    <name type="common">Mycobacterium agri</name>
    <dbReference type="NCBI Taxonomy" id="36811"/>
    <lineage>
        <taxon>Bacteria</taxon>
        <taxon>Bacillati</taxon>
        <taxon>Actinomycetota</taxon>
        <taxon>Actinomycetes</taxon>
        <taxon>Mycobacteriales</taxon>
        <taxon>Mycobacteriaceae</taxon>
        <taxon>Mycolicibacterium</taxon>
    </lineage>
</organism>
<accession>A0A2A7N4V2</accession>
<keyword evidence="19" id="KW-1185">Reference proteome</keyword>
<evidence type="ECO:0000256" key="7">
    <source>
        <dbReference type="ARBA" id="ARBA00023136"/>
    </source>
</evidence>
<dbReference type="UniPathway" id="UPA00219"/>
<evidence type="ECO:0000256" key="9">
    <source>
        <dbReference type="ARBA" id="ARBA00023288"/>
    </source>
</evidence>
<evidence type="ECO:0000313" key="19">
    <source>
        <dbReference type="Proteomes" id="UP000220914"/>
    </source>
</evidence>
<dbReference type="Gene3D" id="2.40.440.10">
    <property type="entry name" value="L,D-transpeptidase catalytic domain-like"/>
    <property type="match status" value="1"/>
</dbReference>
<evidence type="ECO:0000259" key="16">
    <source>
        <dbReference type="PROSITE" id="PS52029"/>
    </source>
</evidence>
<evidence type="ECO:0000313" key="20">
    <source>
        <dbReference type="Proteomes" id="UP000465302"/>
    </source>
</evidence>
<dbReference type="InterPro" id="IPR050979">
    <property type="entry name" value="LD-transpeptidase"/>
</dbReference>